<evidence type="ECO:0000256" key="8">
    <source>
        <dbReference type="ARBA" id="ARBA00022989"/>
    </source>
</evidence>
<comment type="subcellular location">
    <subcellularLocation>
        <location evidence="2">Membrane</location>
    </subcellularLocation>
</comment>
<evidence type="ECO:0000256" key="3">
    <source>
        <dbReference type="ARBA" id="ARBA00012438"/>
    </source>
</evidence>
<dbReference type="InterPro" id="IPR036890">
    <property type="entry name" value="HATPase_C_sf"/>
</dbReference>
<dbReference type="PANTHER" id="PTHR45436:SF5">
    <property type="entry name" value="SENSOR HISTIDINE KINASE TRCS"/>
    <property type="match status" value="1"/>
</dbReference>
<dbReference type="InterPro" id="IPR003594">
    <property type="entry name" value="HATPase_dom"/>
</dbReference>
<reference evidence="11 12" key="1">
    <citation type="submission" date="2016-10" db="EMBL/GenBank/DDBJ databases">
        <authorList>
            <person name="de Groot N.N."/>
        </authorList>
    </citation>
    <scope>NUCLEOTIDE SEQUENCE [LARGE SCALE GENOMIC DNA]</scope>
    <source>
        <strain evidence="11 12">CGMCC 1.12097</strain>
    </source>
</reference>
<dbReference type="PRINTS" id="PR00344">
    <property type="entry name" value="BCTRLSENSOR"/>
</dbReference>
<protein>
    <recommendedName>
        <fullName evidence="3">histidine kinase</fullName>
        <ecNumber evidence="3">2.7.13.3</ecNumber>
    </recommendedName>
</protein>
<keyword evidence="4" id="KW-0597">Phosphoprotein</keyword>
<gene>
    <name evidence="11" type="ORF">SAMN02927914_02016</name>
</gene>
<keyword evidence="5" id="KW-0808">Transferase</keyword>
<evidence type="ECO:0000256" key="4">
    <source>
        <dbReference type="ARBA" id="ARBA00022553"/>
    </source>
</evidence>
<evidence type="ECO:0000256" key="7">
    <source>
        <dbReference type="ARBA" id="ARBA00022777"/>
    </source>
</evidence>
<keyword evidence="6" id="KW-0812">Transmembrane</keyword>
<keyword evidence="7 11" id="KW-0418">Kinase</keyword>
<dbReference type="STRING" id="1165689.SAMN02927914_02016"/>
<dbReference type="EMBL" id="FMXM01000005">
    <property type="protein sequence ID" value="SDA66091.1"/>
    <property type="molecule type" value="Genomic_DNA"/>
</dbReference>
<comment type="catalytic activity">
    <reaction evidence="1">
        <text>ATP + protein L-histidine = ADP + protein N-phospho-L-histidine.</text>
        <dbReference type="EC" id="2.7.13.3"/>
    </reaction>
</comment>
<dbReference type="SUPFAM" id="SSF55874">
    <property type="entry name" value="ATPase domain of HSP90 chaperone/DNA topoisomerase II/histidine kinase"/>
    <property type="match status" value="1"/>
</dbReference>
<keyword evidence="8" id="KW-1133">Transmembrane helix</keyword>
<evidence type="ECO:0000256" key="1">
    <source>
        <dbReference type="ARBA" id="ARBA00000085"/>
    </source>
</evidence>
<evidence type="ECO:0000256" key="9">
    <source>
        <dbReference type="ARBA" id="ARBA00023136"/>
    </source>
</evidence>
<feature type="domain" description="Histidine kinase" evidence="10">
    <location>
        <begin position="1"/>
        <end position="114"/>
    </location>
</feature>
<organism evidence="11 12">
    <name type="scientific">Mesorhizobium qingshengii</name>
    <dbReference type="NCBI Taxonomy" id="1165689"/>
    <lineage>
        <taxon>Bacteria</taxon>
        <taxon>Pseudomonadati</taxon>
        <taxon>Pseudomonadota</taxon>
        <taxon>Alphaproteobacteria</taxon>
        <taxon>Hyphomicrobiales</taxon>
        <taxon>Phyllobacteriaceae</taxon>
        <taxon>Mesorhizobium</taxon>
    </lineage>
</organism>
<proteinExistence type="predicted"/>
<dbReference type="Pfam" id="PF02518">
    <property type="entry name" value="HATPase_c"/>
    <property type="match status" value="1"/>
</dbReference>
<dbReference type="EC" id="2.7.13.3" evidence="3"/>
<evidence type="ECO:0000313" key="12">
    <source>
        <dbReference type="Proteomes" id="UP000198588"/>
    </source>
</evidence>
<dbReference type="AlphaFoldDB" id="A0A1G5X6S8"/>
<dbReference type="SMART" id="SM00387">
    <property type="entry name" value="HATPase_c"/>
    <property type="match status" value="1"/>
</dbReference>
<keyword evidence="9" id="KW-0472">Membrane</keyword>
<dbReference type="GO" id="GO:0004673">
    <property type="term" value="F:protein histidine kinase activity"/>
    <property type="evidence" value="ECO:0007669"/>
    <property type="project" value="UniProtKB-EC"/>
</dbReference>
<dbReference type="Proteomes" id="UP000198588">
    <property type="component" value="Unassembled WGS sequence"/>
</dbReference>
<evidence type="ECO:0000256" key="5">
    <source>
        <dbReference type="ARBA" id="ARBA00022679"/>
    </source>
</evidence>
<dbReference type="InterPro" id="IPR004358">
    <property type="entry name" value="Sig_transdc_His_kin-like_C"/>
</dbReference>
<evidence type="ECO:0000259" key="10">
    <source>
        <dbReference type="PROSITE" id="PS50109"/>
    </source>
</evidence>
<dbReference type="Gene3D" id="3.30.565.10">
    <property type="entry name" value="Histidine kinase-like ATPase, C-terminal domain"/>
    <property type="match status" value="1"/>
</dbReference>
<dbReference type="InterPro" id="IPR050428">
    <property type="entry name" value="TCS_sensor_his_kinase"/>
</dbReference>
<name>A0A1G5X6S8_9HYPH</name>
<dbReference type="CDD" id="cd00075">
    <property type="entry name" value="HATPase"/>
    <property type="match status" value="1"/>
</dbReference>
<sequence>MPVIGDGTMLREMIVNLVDNALRYSAAGGTVTVKLAVVDGEAVLTVADDGPGIPVDERDHVFERFYRIAGSTEEGSGLGLAIVREVVENAGGRVTLGDGAAGGLVVEVRLPLAGS</sequence>
<dbReference type="PROSITE" id="PS50109">
    <property type="entry name" value="HIS_KIN"/>
    <property type="match status" value="1"/>
</dbReference>
<dbReference type="PANTHER" id="PTHR45436">
    <property type="entry name" value="SENSOR HISTIDINE KINASE YKOH"/>
    <property type="match status" value="1"/>
</dbReference>
<evidence type="ECO:0000313" key="11">
    <source>
        <dbReference type="EMBL" id="SDA66091.1"/>
    </source>
</evidence>
<dbReference type="InterPro" id="IPR005467">
    <property type="entry name" value="His_kinase_dom"/>
</dbReference>
<evidence type="ECO:0000256" key="2">
    <source>
        <dbReference type="ARBA" id="ARBA00004370"/>
    </source>
</evidence>
<accession>A0A1G5X6S8</accession>
<evidence type="ECO:0000256" key="6">
    <source>
        <dbReference type="ARBA" id="ARBA00022692"/>
    </source>
</evidence>
<dbReference type="GO" id="GO:0016020">
    <property type="term" value="C:membrane"/>
    <property type="evidence" value="ECO:0007669"/>
    <property type="project" value="UniProtKB-SubCell"/>
</dbReference>